<proteinExistence type="predicted"/>
<reference evidence="2" key="1">
    <citation type="submission" date="2021-01" db="EMBL/GenBank/DDBJ databases">
        <title>Genome sequence of strain Noviherbaspirillum sp. DKR-6.</title>
        <authorList>
            <person name="Chaudhary D.K."/>
        </authorList>
    </citation>
    <scope>NUCLEOTIDE SEQUENCE</scope>
    <source>
        <strain evidence="2">DKR-6</strain>
    </source>
</reference>
<keyword evidence="1" id="KW-0472">Membrane</keyword>
<sequence>MEDSEHPAFPMMGIILIIVPFAFGILMLVLARAKYENPYSEIANCQLSETGERIASKQVIGTLELTSGIFVVKDEHNRLTALARCGKYYCSGPYHELEEKRLREQIKVSFCGKALMQIDFADDSTIYPPLASERR</sequence>
<evidence type="ECO:0000313" key="2">
    <source>
        <dbReference type="EMBL" id="MBK4737329.1"/>
    </source>
</evidence>
<dbReference type="Proteomes" id="UP000622890">
    <property type="component" value="Unassembled WGS sequence"/>
</dbReference>
<evidence type="ECO:0000256" key="1">
    <source>
        <dbReference type="SAM" id="Phobius"/>
    </source>
</evidence>
<dbReference type="RefSeq" id="WP_200595526.1">
    <property type="nucleotide sequence ID" value="NZ_JAEPBG010000011.1"/>
</dbReference>
<name>A0A934SX86_9BURK</name>
<keyword evidence="1" id="KW-0812">Transmembrane</keyword>
<keyword evidence="1" id="KW-1133">Transmembrane helix</keyword>
<gene>
    <name evidence="2" type="ORF">JJB74_22140</name>
</gene>
<accession>A0A934SX86</accession>
<dbReference type="EMBL" id="JAEPBG010000011">
    <property type="protein sequence ID" value="MBK4737329.1"/>
    <property type="molecule type" value="Genomic_DNA"/>
</dbReference>
<keyword evidence="3" id="KW-1185">Reference proteome</keyword>
<dbReference type="AlphaFoldDB" id="A0A934SX86"/>
<protein>
    <submittedName>
        <fullName evidence="2">Uncharacterized protein</fullName>
    </submittedName>
</protein>
<comment type="caution">
    <text evidence="2">The sequence shown here is derived from an EMBL/GenBank/DDBJ whole genome shotgun (WGS) entry which is preliminary data.</text>
</comment>
<organism evidence="2 3">
    <name type="scientific">Noviherbaspirillum pedocola</name>
    <dbReference type="NCBI Taxonomy" id="2801341"/>
    <lineage>
        <taxon>Bacteria</taxon>
        <taxon>Pseudomonadati</taxon>
        <taxon>Pseudomonadota</taxon>
        <taxon>Betaproteobacteria</taxon>
        <taxon>Burkholderiales</taxon>
        <taxon>Oxalobacteraceae</taxon>
        <taxon>Noviherbaspirillum</taxon>
    </lineage>
</organism>
<feature type="transmembrane region" description="Helical" evidence="1">
    <location>
        <begin position="12"/>
        <end position="31"/>
    </location>
</feature>
<evidence type="ECO:0000313" key="3">
    <source>
        <dbReference type="Proteomes" id="UP000622890"/>
    </source>
</evidence>